<dbReference type="InterPro" id="IPR003018">
    <property type="entry name" value="GAF"/>
</dbReference>
<gene>
    <name evidence="2" type="ORF">O4328_41345</name>
</gene>
<dbReference type="Pfam" id="PF01590">
    <property type="entry name" value="GAF"/>
    <property type="match status" value="1"/>
</dbReference>
<name>A0ABT4NU98_RHOOP</name>
<dbReference type="RefSeq" id="WP_269592758.1">
    <property type="nucleotide sequence ID" value="NZ_JAPWIS010000039.1"/>
</dbReference>
<keyword evidence="3" id="KW-1185">Reference proteome</keyword>
<organism evidence="2 3">
    <name type="scientific">Rhodococcus opacus</name>
    <name type="common">Nocardia opaca</name>
    <dbReference type="NCBI Taxonomy" id="37919"/>
    <lineage>
        <taxon>Bacteria</taxon>
        <taxon>Bacillati</taxon>
        <taxon>Actinomycetota</taxon>
        <taxon>Actinomycetes</taxon>
        <taxon>Mycobacteriales</taxon>
        <taxon>Nocardiaceae</taxon>
        <taxon>Rhodococcus</taxon>
    </lineage>
</organism>
<sequence>MTRSIFDHTYDFVRAMQATLTRAEVADPFLGSVHNGIDAGAIGLYQIHAESGQVMDVHARVSVEFLDEYETYGRTDDPVLEYVVENQEPIDSSRLHRSAWASSGARAALRVGGYEHSMEAPLIVSGRLFGTINFARDDSRTPFSSADLSAAGIVSEHLSLAIERAHRFEQSTNRAGILENAIDRIPQAIVIADLHGRILFRNRAARREWDAPIGDDGAIGLAGSSRSGRSYDRARLRRVPFRRETRVGAQRVRWAKQLDRQNLPPCRSFGRDCDAALQPHRPDAYQLPCGMCSLGGSRTLRNW</sequence>
<dbReference type="SUPFAM" id="SSF55785">
    <property type="entry name" value="PYP-like sensor domain (PAS domain)"/>
    <property type="match status" value="1"/>
</dbReference>
<reference evidence="2" key="1">
    <citation type="submission" date="2022-12" db="EMBL/GenBank/DDBJ databases">
        <authorList>
            <person name="Krivoruchko A.V."/>
            <person name="Elkin A."/>
        </authorList>
    </citation>
    <scope>NUCLEOTIDE SEQUENCE</scope>
    <source>
        <strain evidence="2">IEGM 249</strain>
    </source>
</reference>
<comment type="caution">
    <text evidence="2">The sequence shown here is derived from an EMBL/GenBank/DDBJ whole genome shotgun (WGS) entry which is preliminary data.</text>
</comment>
<accession>A0ABT4NU98</accession>
<dbReference type="SUPFAM" id="SSF55781">
    <property type="entry name" value="GAF domain-like"/>
    <property type="match status" value="1"/>
</dbReference>
<evidence type="ECO:0000259" key="1">
    <source>
        <dbReference type="SMART" id="SM00065"/>
    </source>
</evidence>
<dbReference type="Gene3D" id="3.30.450.40">
    <property type="match status" value="1"/>
</dbReference>
<protein>
    <submittedName>
        <fullName evidence="2">GAF domain-containing protein</fullName>
    </submittedName>
</protein>
<evidence type="ECO:0000313" key="2">
    <source>
        <dbReference type="EMBL" id="MCZ4590007.1"/>
    </source>
</evidence>
<evidence type="ECO:0000313" key="3">
    <source>
        <dbReference type="Proteomes" id="UP001066327"/>
    </source>
</evidence>
<dbReference type="Proteomes" id="UP001066327">
    <property type="component" value="Unassembled WGS sequence"/>
</dbReference>
<dbReference type="InterPro" id="IPR029016">
    <property type="entry name" value="GAF-like_dom_sf"/>
</dbReference>
<dbReference type="SMART" id="SM00065">
    <property type="entry name" value="GAF"/>
    <property type="match status" value="1"/>
</dbReference>
<dbReference type="InterPro" id="IPR035965">
    <property type="entry name" value="PAS-like_dom_sf"/>
</dbReference>
<proteinExistence type="predicted"/>
<feature type="domain" description="GAF" evidence="1">
    <location>
        <begin position="21"/>
        <end position="172"/>
    </location>
</feature>
<dbReference type="EMBL" id="JAPWIS010000039">
    <property type="protein sequence ID" value="MCZ4590007.1"/>
    <property type="molecule type" value="Genomic_DNA"/>
</dbReference>